<dbReference type="InterPro" id="IPR051345">
    <property type="entry name" value="Importin_beta-like_NTR"/>
</dbReference>
<dbReference type="InterPro" id="IPR011989">
    <property type="entry name" value="ARM-like"/>
</dbReference>
<dbReference type="GO" id="GO:0005737">
    <property type="term" value="C:cytoplasm"/>
    <property type="evidence" value="ECO:0007669"/>
    <property type="project" value="TreeGrafter"/>
</dbReference>
<dbReference type="Proteomes" id="UP000030665">
    <property type="component" value="Unassembled WGS sequence"/>
</dbReference>
<evidence type="ECO:0000313" key="1">
    <source>
        <dbReference type="EMBL" id="CDW53753.1"/>
    </source>
</evidence>
<dbReference type="InterPro" id="IPR016024">
    <property type="entry name" value="ARM-type_fold"/>
</dbReference>
<dbReference type="STRING" id="36087.A0A077Z224"/>
<dbReference type="GO" id="GO:0006606">
    <property type="term" value="P:protein import into nucleus"/>
    <property type="evidence" value="ECO:0007669"/>
    <property type="project" value="TreeGrafter"/>
</dbReference>
<dbReference type="InterPro" id="IPR058537">
    <property type="entry name" value="TPR_TNPO3_IPO13_4th"/>
</dbReference>
<dbReference type="Gene3D" id="1.25.10.10">
    <property type="entry name" value="Leucine-rich Repeat Variant"/>
    <property type="match status" value="2"/>
</dbReference>
<reference evidence="1" key="2">
    <citation type="submission" date="2014-03" db="EMBL/GenBank/DDBJ databases">
        <title>The whipworm genome and dual-species transcriptomics of an intimate host-pathogen interaction.</title>
        <authorList>
            <person name="Foth B.J."/>
            <person name="Tsai I.J."/>
            <person name="Reid A.J."/>
            <person name="Bancroft A.J."/>
            <person name="Nichol S."/>
            <person name="Tracey A."/>
            <person name="Holroyd N."/>
            <person name="Cotton J.A."/>
            <person name="Stanley E.J."/>
            <person name="Zarowiecki M."/>
            <person name="Liu J.Z."/>
            <person name="Huckvale T."/>
            <person name="Cooper P.J."/>
            <person name="Grencis R.K."/>
            <person name="Berriman M."/>
        </authorList>
    </citation>
    <scope>NUCLEOTIDE SEQUENCE [LARGE SCALE GENOMIC DNA]</scope>
</reference>
<proteinExistence type="predicted"/>
<sequence>MEASGEFWYYFSEVLYQTSEDAQNANAFRAFVARLMSMFFLFIFQDGVPPDLSDFEEFRLKVSEIIKDVVFIIGSNKLLEQLMQDKQGWENIECALFLMSCVVGNSVDPKARFPYKFGIVSLEQDVPLALWYTSAVFIYEAVSKCIESNVKNSTVAERSCRALRYLIRSLGVHSLPLLEGLATKVFTFYQMTTHSCFLYLASILVDEFGADQRFVPGFLQMLQVLVPHAFKKEVANTVEDLYRLGMRSVFAKRAPLQMFAADFFPPLLINAIEALKLDDLEAFESDIKFLDELLTNIVRIGKVGSSFGWDSEK</sequence>
<dbReference type="PANTHER" id="PTHR12363:SF42">
    <property type="entry name" value="TRANSPORTIN-3"/>
    <property type="match status" value="1"/>
</dbReference>
<dbReference type="OrthoDB" id="435593at2759"/>
<gene>
    <name evidence="1" type="ORF">TTRE_0000202001</name>
</gene>
<protein>
    <submittedName>
        <fullName evidence="1">Uncharacterized protein</fullName>
    </submittedName>
</protein>
<reference evidence="1" key="1">
    <citation type="submission" date="2014-01" db="EMBL/GenBank/DDBJ databases">
        <authorList>
            <person name="Aslett M."/>
        </authorList>
    </citation>
    <scope>NUCLEOTIDE SEQUENCE</scope>
</reference>
<dbReference type="EMBL" id="HG805866">
    <property type="protein sequence ID" value="CDW53753.1"/>
    <property type="molecule type" value="Genomic_DNA"/>
</dbReference>
<accession>A0A077Z224</accession>
<dbReference type="PANTHER" id="PTHR12363">
    <property type="entry name" value="TRANSPORTIN 3 AND IMPORTIN 13"/>
    <property type="match status" value="1"/>
</dbReference>
<dbReference type="SUPFAM" id="SSF48371">
    <property type="entry name" value="ARM repeat"/>
    <property type="match status" value="1"/>
</dbReference>
<dbReference type="Pfam" id="PF24139">
    <property type="entry name" value="TPR_TNPO3_IPO13_4th"/>
    <property type="match status" value="1"/>
</dbReference>
<keyword evidence="2" id="KW-1185">Reference proteome</keyword>
<evidence type="ECO:0000313" key="2">
    <source>
        <dbReference type="Proteomes" id="UP000030665"/>
    </source>
</evidence>
<dbReference type="AlphaFoldDB" id="A0A077Z224"/>
<organism evidence="1 2">
    <name type="scientific">Trichuris trichiura</name>
    <name type="common">Whipworm</name>
    <name type="synonym">Trichocephalus trichiurus</name>
    <dbReference type="NCBI Taxonomy" id="36087"/>
    <lineage>
        <taxon>Eukaryota</taxon>
        <taxon>Metazoa</taxon>
        <taxon>Ecdysozoa</taxon>
        <taxon>Nematoda</taxon>
        <taxon>Enoplea</taxon>
        <taxon>Dorylaimia</taxon>
        <taxon>Trichinellida</taxon>
        <taxon>Trichuridae</taxon>
        <taxon>Trichuris</taxon>
    </lineage>
</organism>
<name>A0A077Z224_TRITR</name>